<evidence type="ECO:0000256" key="3">
    <source>
        <dbReference type="ARBA" id="ARBA00022840"/>
    </source>
</evidence>
<evidence type="ECO:0000256" key="2">
    <source>
        <dbReference type="ARBA" id="ARBA00022741"/>
    </source>
</evidence>
<comment type="catalytic activity">
    <reaction evidence="4">
        <text>(6S)-5-formyl-5,6,7,8-tetrahydrofolate + ATP = (6R)-5,10-methenyltetrahydrofolate + ADP + phosphate</text>
        <dbReference type="Rhea" id="RHEA:10488"/>
        <dbReference type="ChEBI" id="CHEBI:30616"/>
        <dbReference type="ChEBI" id="CHEBI:43474"/>
        <dbReference type="ChEBI" id="CHEBI:57455"/>
        <dbReference type="ChEBI" id="CHEBI:57457"/>
        <dbReference type="ChEBI" id="CHEBI:456216"/>
        <dbReference type="EC" id="6.3.3.2"/>
    </reaction>
</comment>
<dbReference type="EMBL" id="JASWER010000007">
    <property type="protein sequence ID" value="MDL5377356.1"/>
    <property type="molecule type" value="Genomic_DNA"/>
</dbReference>
<keyword evidence="3 4" id="KW-0067">ATP-binding</keyword>
<dbReference type="InterPro" id="IPR002698">
    <property type="entry name" value="FTHF_cligase"/>
</dbReference>
<dbReference type="InterPro" id="IPR024185">
    <property type="entry name" value="FTHF_cligase-like_sf"/>
</dbReference>
<comment type="similarity">
    <text evidence="1 4">Belongs to the 5-formyltetrahydrofolate cyclo-ligase family.</text>
</comment>
<keyword evidence="4" id="KW-0479">Metal-binding</keyword>
<dbReference type="GO" id="GO:0030272">
    <property type="term" value="F:5-formyltetrahydrofolate cyclo-ligase activity"/>
    <property type="evidence" value="ECO:0007669"/>
    <property type="project" value="UniProtKB-EC"/>
</dbReference>
<dbReference type="PIRSF" id="PIRSF006806">
    <property type="entry name" value="FTHF_cligase"/>
    <property type="match status" value="1"/>
</dbReference>
<dbReference type="EC" id="6.3.3.2" evidence="4"/>
<comment type="caution">
    <text evidence="5">The sequence shown here is derived from an EMBL/GenBank/DDBJ whole genome shotgun (WGS) entry which is preliminary data.</text>
</comment>
<keyword evidence="4" id="KW-0460">Magnesium</keyword>
<dbReference type="PANTHER" id="PTHR23407:SF1">
    <property type="entry name" value="5-FORMYLTETRAHYDROFOLATE CYCLO-LIGASE"/>
    <property type="match status" value="1"/>
</dbReference>
<dbReference type="Proteomes" id="UP001230807">
    <property type="component" value="Unassembled WGS sequence"/>
</dbReference>
<keyword evidence="2 4" id="KW-0547">Nucleotide-binding</keyword>
<protein>
    <recommendedName>
        <fullName evidence="4">5-formyltetrahydrofolate cyclo-ligase</fullName>
        <ecNumber evidence="4">6.3.3.2</ecNumber>
    </recommendedName>
</protein>
<dbReference type="Pfam" id="PF01812">
    <property type="entry name" value="5-FTHF_cyc-lig"/>
    <property type="match status" value="1"/>
</dbReference>
<gene>
    <name evidence="5" type="ORF">QR695_10100</name>
</gene>
<evidence type="ECO:0000313" key="6">
    <source>
        <dbReference type="Proteomes" id="UP001230807"/>
    </source>
</evidence>
<keyword evidence="6" id="KW-1185">Reference proteome</keyword>
<organism evidence="5 6">
    <name type="scientific">Exiguobacterium mexicanum</name>
    <dbReference type="NCBI Taxonomy" id="340146"/>
    <lineage>
        <taxon>Bacteria</taxon>
        <taxon>Bacillati</taxon>
        <taxon>Bacillota</taxon>
        <taxon>Bacilli</taxon>
        <taxon>Bacillales</taxon>
        <taxon>Bacillales Family XII. Incertae Sedis</taxon>
        <taxon>Exiguobacterium</taxon>
    </lineage>
</organism>
<accession>A0ABT7MQ78</accession>
<comment type="cofactor">
    <cofactor evidence="4">
        <name>Mg(2+)</name>
        <dbReference type="ChEBI" id="CHEBI:18420"/>
    </cofactor>
</comment>
<dbReference type="InterPro" id="IPR037171">
    <property type="entry name" value="NagB/RpiA_transferase-like"/>
</dbReference>
<sequence>MIEKKQLRQDVHRQIRELDDRSDRDRVIIHTLTELKAWQEADTVAVTLALDLEIDTLPLIRLAWKAGKSVFVPKVTKQGLTFHEIHSLEDLEPGVMNILEPTTEATMRSIDVCIVPGRVFDRSGYRIGWGGGYYDRYLATYNGTTIALAYDVQLLDEIPIEPHDIPVEFIVTERETILCSPSSL</sequence>
<evidence type="ECO:0000256" key="4">
    <source>
        <dbReference type="RuleBase" id="RU361279"/>
    </source>
</evidence>
<reference evidence="5 6" key="1">
    <citation type="submission" date="2023-06" db="EMBL/GenBank/DDBJ databases">
        <title>Influencing factors and mechanism of Cr(VI) reduction by facultative anaerobic Exiguobacterium sp. PY14.</title>
        <authorList>
            <person name="Zou L."/>
        </authorList>
    </citation>
    <scope>NUCLEOTIDE SEQUENCE [LARGE SCALE GENOMIC DNA]</scope>
    <source>
        <strain evidence="5 6">PY14</strain>
    </source>
</reference>
<proteinExistence type="inferred from homology"/>
<name>A0ABT7MQ78_9BACL</name>
<dbReference type="NCBIfam" id="TIGR02727">
    <property type="entry name" value="MTHFS_bact"/>
    <property type="match status" value="1"/>
</dbReference>
<keyword evidence="5" id="KW-0436">Ligase</keyword>
<dbReference type="Gene3D" id="3.40.50.10420">
    <property type="entry name" value="NagB/RpiA/CoA transferase-like"/>
    <property type="match status" value="1"/>
</dbReference>
<dbReference type="RefSeq" id="WP_029595249.1">
    <property type="nucleotide sequence ID" value="NZ_CP183077.1"/>
</dbReference>
<evidence type="ECO:0000256" key="1">
    <source>
        <dbReference type="ARBA" id="ARBA00010638"/>
    </source>
</evidence>
<evidence type="ECO:0000313" key="5">
    <source>
        <dbReference type="EMBL" id="MDL5377356.1"/>
    </source>
</evidence>
<dbReference type="PANTHER" id="PTHR23407">
    <property type="entry name" value="ATPASE INHIBITOR/5-FORMYLTETRAHYDROFOLATE CYCLO-LIGASE"/>
    <property type="match status" value="1"/>
</dbReference>
<dbReference type="SUPFAM" id="SSF100950">
    <property type="entry name" value="NagB/RpiA/CoA transferase-like"/>
    <property type="match status" value="1"/>
</dbReference>